<organism evidence="1 2">
    <name type="scientific">Trichinella spiralis</name>
    <name type="common">Trichina worm</name>
    <dbReference type="NCBI Taxonomy" id="6334"/>
    <lineage>
        <taxon>Eukaryota</taxon>
        <taxon>Metazoa</taxon>
        <taxon>Ecdysozoa</taxon>
        <taxon>Nematoda</taxon>
        <taxon>Enoplea</taxon>
        <taxon>Dorylaimia</taxon>
        <taxon>Trichinellida</taxon>
        <taxon>Trichinellidae</taxon>
        <taxon>Trichinella</taxon>
    </lineage>
</organism>
<gene>
    <name evidence="1" type="ORF">T01_8896</name>
</gene>
<dbReference type="Proteomes" id="UP000054776">
    <property type="component" value="Unassembled WGS sequence"/>
</dbReference>
<proteinExistence type="predicted"/>
<reference evidence="1 2" key="1">
    <citation type="submission" date="2015-01" db="EMBL/GenBank/DDBJ databases">
        <title>Evolution of Trichinella species and genotypes.</title>
        <authorList>
            <person name="Korhonen P.K."/>
            <person name="Edoardo P."/>
            <person name="Giuseppe L.R."/>
            <person name="Gasser R.B."/>
        </authorList>
    </citation>
    <scope>NUCLEOTIDE SEQUENCE [LARGE SCALE GENOMIC DNA]</scope>
    <source>
        <strain evidence="1">ISS3</strain>
    </source>
</reference>
<dbReference type="InParanoid" id="A0A0V1BV58"/>
<dbReference type="EMBL" id="JYDH01000010">
    <property type="protein sequence ID" value="KRY41033.1"/>
    <property type="molecule type" value="Genomic_DNA"/>
</dbReference>
<dbReference type="AlphaFoldDB" id="A0A0V1BV58"/>
<keyword evidence="2" id="KW-1185">Reference proteome</keyword>
<evidence type="ECO:0000313" key="2">
    <source>
        <dbReference type="Proteomes" id="UP000054776"/>
    </source>
</evidence>
<comment type="caution">
    <text evidence="1">The sequence shown here is derived from an EMBL/GenBank/DDBJ whole genome shotgun (WGS) entry which is preliminary data.</text>
</comment>
<protein>
    <submittedName>
        <fullName evidence="1">Uncharacterized protein</fullName>
    </submittedName>
</protein>
<accession>A0A0V1BV58</accession>
<evidence type="ECO:0000313" key="1">
    <source>
        <dbReference type="EMBL" id="KRY41033.1"/>
    </source>
</evidence>
<sequence>MVLFRCSSERQRNLPSSEPLLFLFDINMKFDILNAPQSDVKRLLFSDSFFVLCENCIVALYNKSSFADDLKVVLS</sequence>
<name>A0A0V1BV58_TRISP</name>